<feature type="compositionally biased region" description="Basic and acidic residues" evidence="1">
    <location>
        <begin position="98"/>
        <end position="113"/>
    </location>
</feature>
<protein>
    <submittedName>
        <fullName evidence="2">Uncharacterized protein</fullName>
    </submittedName>
</protein>
<feature type="compositionally biased region" description="Acidic residues" evidence="1">
    <location>
        <begin position="65"/>
        <end position="82"/>
    </location>
</feature>
<dbReference type="Proteomes" id="UP000243459">
    <property type="component" value="Chromosome 6"/>
</dbReference>
<feature type="compositionally biased region" description="Basic and acidic residues" evidence="1">
    <location>
        <begin position="33"/>
        <end position="42"/>
    </location>
</feature>
<sequence length="215" mass="23435">MPSPLQRREHPPLSRPPQQRRFSEVHGFSCQVKVKELGERGSRGGGAEVGEEEVEGEEVRRGGEEVEEEEGVGEGGEAEGGLEEARGREGEGEEGCDSEYHWSRESRSNEWCRRSSGGSTQQTGSSAEEQDQALSRASLSRILRSFINNTMATPPPLLVDIGCNDEEEEYLRKALSAAEAISSGLRPMITDCSGGALQCCWEFMVMTGVSNLHGC</sequence>
<organism evidence="2 3">
    <name type="scientific">Asparagus officinalis</name>
    <name type="common">Garden asparagus</name>
    <dbReference type="NCBI Taxonomy" id="4686"/>
    <lineage>
        <taxon>Eukaryota</taxon>
        <taxon>Viridiplantae</taxon>
        <taxon>Streptophyta</taxon>
        <taxon>Embryophyta</taxon>
        <taxon>Tracheophyta</taxon>
        <taxon>Spermatophyta</taxon>
        <taxon>Magnoliopsida</taxon>
        <taxon>Liliopsida</taxon>
        <taxon>Asparagales</taxon>
        <taxon>Asparagaceae</taxon>
        <taxon>Asparagoideae</taxon>
        <taxon>Asparagus</taxon>
    </lineage>
</organism>
<proteinExistence type="predicted"/>
<dbReference type="AlphaFoldDB" id="A0A5P1EJI4"/>
<evidence type="ECO:0000313" key="2">
    <source>
        <dbReference type="EMBL" id="ONK65913.1"/>
    </source>
</evidence>
<keyword evidence="3" id="KW-1185">Reference proteome</keyword>
<reference evidence="3" key="1">
    <citation type="journal article" date="2017" name="Nat. Commun.">
        <title>The asparagus genome sheds light on the origin and evolution of a young Y chromosome.</title>
        <authorList>
            <person name="Harkess A."/>
            <person name="Zhou J."/>
            <person name="Xu C."/>
            <person name="Bowers J.E."/>
            <person name="Van der Hulst R."/>
            <person name="Ayyampalayam S."/>
            <person name="Mercati F."/>
            <person name="Riccardi P."/>
            <person name="McKain M.R."/>
            <person name="Kakrana A."/>
            <person name="Tang H."/>
            <person name="Ray J."/>
            <person name="Groenendijk J."/>
            <person name="Arikit S."/>
            <person name="Mathioni S.M."/>
            <person name="Nakano M."/>
            <person name="Shan H."/>
            <person name="Telgmann-Rauber A."/>
            <person name="Kanno A."/>
            <person name="Yue Z."/>
            <person name="Chen H."/>
            <person name="Li W."/>
            <person name="Chen Y."/>
            <person name="Xu X."/>
            <person name="Zhang Y."/>
            <person name="Luo S."/>
            <person name="Chen H."/>
            <person name="Gao J."/>
            <person name="Mao Z."/>
            <person name="Pires J.C."/>
            <person name="Luo M."/>
            <person name="Kudrna D."/>
            <person name="Wing R.A."/>
            <person name="Meyers B.C."/>
            <person name="Yi K."/>
            <person name="Kong H."/>
            <person name="Lavrijsen P."/>
            <person name="Sunseri F."/>
            <person name="Falavigna A."/>
            <person name="Ye Y."/>
            <person name="Leebens-Mack J.H."/>
            <person name="Chen G."/>
        </authorList>
    </citation>
    <scope>NUCLEOTIDE SEQUENCE [LARGE SCALE GENOMIC DNA]</scope>
    <source>
        <strain evidence="3">cv. DH0086</strain>
    </source>
</reference>
<dbReference type="EMBL" id="CM007386">
    <property type="protein sequence ID" value="ONK65913.1"/>
    <property type="molecule type" value="Genomic_DNA"/>
</dbReference>
<gene>
    <name evidence="2" type="ORF">A4U43_C06F2280</name>
</gene>
<accession>A0A5P1EJI4</accession>
<feature type="region of interest" description="Disordered" evidence="1">
    <location>
        <begin position="1"/>
        <end position="130"/>
    </location>
</feature>
<dbReference type="Gramene" id="ONK65913">
    <property type="protein sequence ID" value="ONK65913"/>
    <property type="gene ID" value="A4U43_C06F2280"/>
</dbReference>
<name>A0A5P1EJI4_ASPOF</name>
<feature type="compositionally biased region" description="Low complexity" evidence="1">
    <location>
        <begin position="115"/>
        <end position="126"/>
    </location>
</feature>
<evidence type="ECO:0000313" key="3">
    <source>
        <dbReference type="Proteomes" id="UP000243459"/>
    </source>
</evidence>
<feature type="compositionally biased region" description="Basic and acidic residues" evidence="1">
    <location>
        <begin position="1"/>
        <end position="12"/>
    </location>
</feature>
<evidence type="ECO:0000256" key="1">
    <source>
        <dbReference type="SAM" id="MobiDB-lite"/>
    </source>
</evidence>